<feature type="transmembrane region" description="Helical" evidence="1">
    <location>
        <begin position="82"/>
        <end position="100"/>
    </location>
</feature>
<dbReference type="STRING" id="249408.BOO71_0012523"/>
<dbReference type="EMBL" id="MSTI01000151">
    <property type="protein sequence ID" value="OLV16225.1"/>
    <property type="molecule type" value="Genomic_DNA"/>
</dbReference>
<keyword evidence="3" id="KW-1185">Reference proteome</keyword>
<organism evidence="2 3">
    <name type="scientific">Deinococcus marmoris</name>
    <dbReference type="NCBI Taxonomy" id="249408"/>
    <lineage>
        <taxon>Bacteria</taxon>
        <taxon>Thermotogati</taxon>
        <taxon>Deinococcota</taxon>
        <taxon>Deinococci</taxon>
        <taxon>Deinococcales</taxon>
        <taxon>Deinococcaceae</taxon>
        <taxon>Deinococcus</taxon>
    </lineage>
</organism>
<keyword evidence="1" id="KW-0472">Membrane</keyword>
<evidence type="ECO:0000313" key="3">
    <source>
        <dbReference type="Proteomes" id="UP000186607"/>
    </source>
</evidence>
<keyword evidence="1" id="KW-0812">Transmembrane</keyword>
<keyword evidence="1" id="KW-1133">Transmembrane helix</keyword>
<feature type="transmembrane region" description="Helical" evidence="1">
    <location>
        <begin position="45"/>
        <end position="61"/>
    </location>
</feature>
<dbReference type="Proteomes" id="UP000186607">
    <property type="component" value="Unassembled WGS sequence"/>
</dbReference>
<dbReference type="AlphaFoldDB" id="A0A1U7NTJ2"/>
<evidence type="ECO:0000313" key="2">
    <source>
        <dbReference type="EMBL" id="OLV16225.1"/>
    </source>
</evidence>
<reference evidence="2 3" key="1">
    <citation type="submission" date="2017-01" db="EMBL/GenBank/DDBJ databases">
        <title>Genome Analysis of Deinococcus marmoris KOPRI26562.</title>
        <authorList>
            <person name="Kim J.H."/>
            <person name="Oh H.-M."/>
        </authorList>
    </citation>
    <scope>NUCLEOTIDE SEQUENCE [LARGE SCALE GENOMIC DNA]</scope>
    <source>
        <strain evidence="2 3">KOPRI26562</strain>
    </source>
</reference>
<comment type="caution">
    <text evidence="2">The sequence shown here is derived from an EMBL/GenBank/DDBJ whole genome shotgun (WGS) entry which is preliminary data.</text>
</comment>
<dbReference type="RefSeq" id="WP_075835887.1">
    <property type="nucleotide sequence ID" value="NZ_MSTI01000151.1"/>
</dbReference>
<evidence type="ECO:0000256" key="1">
    <source>
        <dbReference type="SAM" id="Phobius"/>
    </source>
</evidence>
<dbReference type="OrthoDB" id="76510at2"/>
<sequence length="101" mass="11266">MIKKSSASFWERELQRGLSGLIVAPMVLLVLPSLLVPLLPGRLPLVFVLSLVLAVLSYLGLSRRWFARSRRDPLEGSGWRVLAVWLVATSVLTGLVGWAWR</sequence>
<protein>
    <submittedName>
        <fullName evidence="2">Uncharacterized protein</fullName>
    </submittedName>
</protein>
<feature type="transmembrane region" description="Helical" evidence="1">
    <location>
        <begin position="21"/>
        <end position="39"/>
    </location>
</feature>
<gene>
    <name evidence="2" type="ORF">BOO71_0012523</name>
</gene>
<name>A0A1U7NTJ2_9DEIO</name>
<accession>A0A1U7NTJ2</accession>
<proteinExistence type="predicted"/>